<name>A0A8B6ECU3_MYTGA</name>
<dbReference type="OrthoDB" id="10358493at2759"/>
<reference evidence="2" key="1">
    <citation type="submission" date="2018-11" db="EMBL/GenBank/DDBJ databases">
        <authorList>
            <person name="Alioto T."/>
            <person name="Alioto T."/>
        </authorList>
    </citation>
    <scope>NUCLEOTIDE SEQUENCE</scope>
</reference>
<keyword evidence="3" id="KW-1185">Reference proteome</keyword>
<dbReference type="EMBL" id="UYJE01004916">
    <property type="protein sequence ID" value="VDI32466.1"/>
    <property type="molecule type" value="Genomic_DNA"/>
</dbReference>
<comment type="caution">
    <text evidence="2">The sequence shown here is derived from an EMBL/GenBank/DDBJ whole genome shotgun (WGS) entry which is preliminary data.</text>
</comment>
<organism evidence="2 3">
    <name type="scientific">Mytilus galloprovincialis</name>
    <name type="common">Mediterranean mussel</name>
    <dbReference type="NCBI Taxonomy" id="29158"/>
    <lineage>
        <taxon>Eukaryota</taxon>
        <taxon>Metazoa</taxon>
        <taxon>Spiralia</taxon>
        <taxon>Lophotrochozoa</taxon>
        <taxon>Mollusca</taxon>
        <taxon>Bivalvia</taxon>
        <taxon>Autobranchia</taxon>
        <taxon>Pteriomorphia</taxon>
        <taxon>Mytilida</taxon>
        <taxon>Mytiloidea</taxon>
        <taxon>Mytilidae</taxon>
        <taxon>Mytilinae</taxon>
        <taxon>Mytilus</taxon>
    </lineage>
</organism>
<evidence type="ECO:0000313" key="3">
    <source>
        <dbReference type="Proteomes" id="UP000596742"/>
    </source>
</evidence>
<sequence>MRVQFGSREITFWTNHNGSKALLIEGQEYYSDLPTSGGSKDELCIYAIYNKNTNIFRWVPTECNSENIKIGRCCYFGITFPDTWTATLYLDEVTHETASSICKKDGGDLVEATKISNDIKRSLSAVPWSDTSVSSFWTNQVVQVAIERSTFPKDYVQSKEHLCVYAVIKYDPVQLPEIEFFVDSCNSAKFSFICMRQTNEISPVRTARTGEAYFLRWVNMIIDLPLIEYSGKSYSVDECIDECYRLIKTGYACGAFEYNLDNFTCRFLETNFETNNTKYNSPYWDHYMLTNTKPIIGGSIVYGDEGLTTSGGSSGSHSHESTASSISGSSILHVDDFLTTLSEKSEILNHESTTLRMTFWTIVLAIGAVSAFSGIFLIIQRILKTPQTHDLMLTALMKSSKEYFDIILIELFSLFLHLKKRSFKEDVTIYMENCLSVDVANPEDWTGMEYLKAHNVPPESFIGIITMLVNENAKLDKSRAYKIECL</sequence>
<evidence type="ECO:0008006" key="4">
    <source>
        <dbReference type="Google" id="ProtNLM"/>
    </source>
</evidence>
<dbReference type="Proteomes" id="UP000596742">
    <property type="component" value="Unassembled WGS sequence"/>
</dbReference>
<evidence type="ECO:0000256" key="1">
    <source>
        <dbReference type="SAM" id="Phobius"/>
    </source>
</evidence>
<accession>A0A8B6ECU3</accession>
<proteinExistence type="predicted"/>
<keyword evidence="1" id="KW-1133">Transmembrane helix</keyword>
<dbReference type="SUPFAM" id="SSF57414">
    <property type="entry name" value="Hairpin loop containing domain-like"/>
    <property type="match status" value="1"/>
</dbReference>
<evidence type="ECO:0000313" key="2">
    <source>
        <dbReference type="EMBL" id="VDI32466.1"/>
    </source>
</evidence>
<gene>
    <name evidence="2" type="ORF">MGAL_10B023990</name>
</gene>
<keyword evidence="1" id="KW-0812">Transmembrane</keyword>
<protein>
    <recommendedName>
        <fullName evidence="4">Apple domain-containing protein</fullName>
    </recommendedName>
</protein>
<feature type="transmembrane region" description="Helical" evidence="1">
    <location>
        <begin position="359"/>
        <end position="383"/>
    </location>
</feature>
<dbReference type="AlphaFoldDB" id="A0A8B6ECU3"/>
<keyword evidence="1" id="KW-0472">Membrane</keyword>